<dbReference type="PROSITE" id="PS00198">
    <property type="entry name" value="4FE4S_FER_1"/>
    <property type="match status" value="2"/>
</dbReference>
<keyword evidence="4" id="KW-0249">Electron transport</keyword>
<dbReference type="AlphaFoldDB" id="A0A371NB20"/>
<reference evidence="6 7" key="1">
    <citation type="submission" date="2018-07" db="EMBL/GenBank/DDBJ databases">
        <title>Genomic Encyclopedia of Type Strains, Phase IV (KMG-IV): sequencing the most valuable type-strain genomes for metagenomic binning, comparative biology and taxonomic classification.</title>
        <authorList>
            <person name="Goeker M."/>
        </authorList>
    </citation>
    <scope>NUCLEOTIDE SEQUENCE [LARGE SCALE GENOMIC DNA]</scope>
    <source>
        <strain evidence="6 7">DSM 7466</strain>
    </source>
</reference>
<evidence type="ECO:0000256" key="1">
    <source>
        <dbReference type="ARBA" id="ARBA00022448"/>
    </source>
</evidence>
<dbReference type="InterPro" id="IPR004452">
    <property type="entry name" value="LutB/LldF"/>
</dbReference>
<keyword evidence="2" id="KW-0408">Iron</keyword>
<dbReference type="GeneID" id="82296619"/>
<keyword evidence="1" id="KW-0813">Transport</keyword>
<feature type="domain" description="4Fe-4S ferredoxin-type" evidence="5">
    <location>
        <begin position="283"/>
        <end position="315"/>
    </location>
</feature>
<evidence type="ECO:0000256" key="2">
    <source>
        <dbReference type="ARBA" id="ARBA00022485"/>
    </source>
</evidence>
<keyword evidence="7" id="KW-1185">Reference proteome</keyword>
<proteinExistence type="predicted"/>
<name>A0A371NB20_9EURY</name>
<dbReference type="InterPro" id="IPR017900">
    <property type="entry name" value="4Fe4S_Fe_S_CS"/>
</dbReference>
<dbReference type="EMBL" id="QREL01000003">
    <property type="protein sequence ID" value="REE25289.1"/>
    <property type="molecule type" value="Genomic_DNA"/>
</dbReference>
<feature type="domain" description="4Fe-4S ferredoxin-type" evidence="5">
    <location>
        <begin position="334"/>
        <end position="365"/>
    </location>
</feature>
<evidence type="ECO:0000313" key="7">
    <source>
        <dbReference type="Proteomes" id="UP000256864"/>
    </source>
</evidence>
<dbReference type="GO" id="GO:0051539">
    <property type="term" value="F:4 iron, 4 sulfur cluster binding"/>
    <property type="evidence" value="ECO:0007669"/>
    <property type="project" value="UniProtKB-KW"/>
</dbReference>
<dbReference type="Pfam" id="PF13183">
    <property type="entry name" value="Fer4_8"/>
    <property type="match status" value="1"/>
</dbReference>
<organism evidence="6 7">
    <name type="scientific">Methanothermobacter defluvii</name>
    <dbReference type="NCBI Taxonomy" id="49339"/>
    <lineage>
        <taxon>Archaea</taxon>
        <taxon>Methanobacteriati</taxon>
        <taxon>Methanobacteriota</taxon>
        <taxon>Methanomada group</taxon>
        <taxon>Methanobacteria</taxon>
        <taxon>Methanobacteriales</taxon>
        <taxon>Methanobacteriaceae</taxon>
        <taxon>Methanothermobacter</taxon>
    </lineage>
</organism>
<dbReference type="InterPro" id="IPR009051">
    <property type="entry name" value="Helical_ferredxn"/>
</dbReference>
<keyword evidence="2" id="KW-0411">Iron-sulfur</keyword>
<keyword evidence="2" id="KW-0479">Metal-binding</keyword>
<dbReference type="InterPro" id="IPR037171">
    <property type="entry name" value="NagB/RpiA_transferase-like"/>
</dbReference>
<evidence type="ECO:0000256" key="4">
    <source>
        <dbReference type="ARBA" id="ARBA00022982"/>
    </source>
</evidence>
<dbReference type="PROSITE" id="PS51379">
    <property type="entry name" value="4FE4S_FER_2"/>
    <property type="match status" value="2"/>
</dbReference>
<dbReference type="PANTHER" id="PTHR47153">
    <property type="entry name" value="LACTATE UTILIZATION PROTEIN B"/>
    <property type="match status" value="1"/>
</dbReference>
<dbReference type="InterPro" id="IPR017896">
    <property type="entry name" value="4Fe4S_Fe-S-bd"/>
</dbReference>
<gene>
    <name evidence="6" type="ORF">C7452_1639</name>
</gene>
<protein>
    <submittedName>
        <fullName evidence="6">L-lactate dehydrogenase complex protein LldG</fullName>
    </submittedName>
</protein>
<dbReference type="InterPro" id="IPR024185">
    <property type="entry name" value="FTHF_cligase-like_sf"/>
</dbReference>
<dbReference type="Proteomes" id="UP000256864">
    <property type="component" value="Unassembled WGS sequence"/>
</dbReference>
<dbReference type="InterPro" id="IPR003741">
    <property type="entry name" value="LUD_dom"/>
</dbReference>
<dbReference type="PANTHER" id="PTHR47153:SF2">
    <property type="entry name" value="LACTATE UTILIZATION PROTEIN B"/>
    <property type="match status" value="1"/>
</dbReference>
<dbReference type="RefSeq" id="WP_115892789.1">
    <property type="nucleotide sequence ID" value="NZ_QREL01000003.1"/>
</dbReference>
<sequence length="396" mass="42737">MNESEIRQMRISFSKLNERRLELLDRPEVAELADRVRTIRESSIENLNELIAGASERFTENGVEFHLAADADDACRIIYESLEGDTIAKSKSNTLSEIGLADYLRRRGVEVIETDLGDRILQLAGIGKPAHPVGPALHLGVSEIAAIVRDKLEADIRDDPHEIMEAVRSDILQSIAECSAGITGANSVAASDGSAVIVHNEGNVARLSLMDTHIMVFGVDKLVPQIEDAVSVVKLETAYATGTRVPSYINVISGPSKTADIEKMLLTGMYGASRVIAVAVDNGRSEAYPEALLCIGCGSCIVSCPVYNTVGNRFGYRGYLGGRGVVMSSFIDGREAAAESGLYMCTLCGLCTEKCPVGTPTAEMMERLRRDCVAAGIRHPSHMRIAARILRRGSPL</sequence>
<accession>A0A371NB20</accession>
<dbReference type="Gene3D" id="3.40.50.10420">
    <property type="entry name" value="NagB/RpiA/CoA transferase-like"/>
    <property type="match status" value="1"/>
</dbReference>
<dbReference type="GO" id="GO:0006089">
    <property type="term" value="P:lactate metabolic process"/>
    <property type="evidence" value="ECO:0007669"/>
    <property type="project" value="InterPro"/>
</dbReference>
<dbReference type="SUPFAM" id="SSF100950">
    <property type="entry name" value="NagB/RpiA/CoA transferase-like"/>
    <property type="match status" value="1"/>
</dbReference>
<dbReference type="Gene3D" id="1.10.1060.10">
    <property type="entry name" value="Alpha-helical ferredoxin"/>
    <property type="match status" value="1"/>
</dbReference>
<dbReference type="GO" id="GO:0016491">
    <property type="term" value="F:oxidoreductase activity"/>
    <property type="evidence" value="ECO:0007669"/>
    <property type="project" value="UniProtKB-ARBA"/>
</dbReference>
<evidence type="ECO:0000313" key="6">
    <source>
        <dbReference type="EMBL" id="REE25289.1"/>
    </source>
</evidence>
<comment type="caution">
    <text evidence="6">The sequence shown here is derived from an EMBL/GenBank/DDBJ whole genome shotgun (WGS) entry which is preliminary data.</text>
</comment>
<keyword evidence="2" id="KW-0004">4Fe-4S</keyword>
<evidence type="ECO:0000256" key="3">
    <source>
        <dbReference type="ARBA" id="ARBA00022737"/>
    </source>
</evidence>
<evidence type="ECO:0000259" key="5">
    <source>
        <dbReference type="PROSITE" id="PS51379"/>
    </source>
</evidence>
<dbReference type="Pfam" id="PF02589">
    <property type="entry name" value="LUD_dom"/>
    <property type="match status" value="1"/>
</dbReference>
<dbReference type="SUPFAM" id="SSF46548">
    <property type="entry name" value="alpha-helical ferredoxin"/>
    <property type="match status" value="1"/>
</dbReference>
<keyword evidence="3" id="KW-0677">Repeat</keyword>